<feature type="compositionally biased region" description="Low complexity" evidence="1">
    <location>
        <begin position="112"/>
        <end position="125"/>
    </location>
</feature>
<feature type="region of interest" description="Disordered" evidence="1">
    <location>
        <begin position="185"/>
        <end position="210"/>
    </location>
</feature>
<reference evidence="3 4" key="1">
    <citation type="submission" date="2018-06" db="EMBL/GenBank/DDBJ databases">
        <title>Genomic Encyclopedia of Type Strains, Phase IV (KMG-IV): sequencing the most valuable type-strain genomes for metagenomic binning, comparative biology and taxonomic classification.</title>
        <authorList>
            <person name="Goeker M."/>
        </authorList>
    </citation>
    <scope>NUCLEOTIDE SEQUENCE [LARGE SCALE GENOMIC DNA]</scope>
    <source>
        <strain evidence="3 4">DSM 25532</strain>
    </source>
</reference>
<protein>
    <submittedName>
        <fullName evidence="3">Uncharacterized protein</fullName>
    </submittedName>
</protein>
<feature type="transmembrane region" description="Helical" evidence="2">
    <location>
        <begin position="12"/>
        <end position="30"/>
    </location>
</feature>
<comment type="caution">
    <text evidence="3">The sequence shown here is derived from an EMBL/GenBank/DDBJ whole genome shotgun (WGS) entry which is preliminary data.</text>
</comment>
<evidence type="ECO:0000313" key="3">
    <source>
        <dbReference type="EMBL" id="RBP35899.1"/>
    </source>
</evidence>
<keyword evidence="2" id="KW-1133">Transmembrane helix</keyword>
<feature type="compositionally biased region" description="Polar residues" evidence="1">
    <location>
        <begin position="240"/>
        <end position="253"/>
    </location>
</feature>
<organism evidence="3 4">
    <name type="scientific">Roseimicrobium gellanilyticum</name>
    <dbReference type="NCBI Taxonomy" id="748857"/>
    <lineage>
        <taxon>Bacteria</taxon>
        <taxon>Pseudomonadati</taxon>
        <taxon>Verrucomicrobiota</taxon>
        <taxon>Verrucomicrobiia</taxon>
        <taxon>Verrucomicrobiales</taxon>
        <taxon>Verrucomicrobiaceae</taxon>
        <taxon>Roseimicrobium</taxon>
    </lineage>
</organism>
<dbReference type="EMBL" id="QNRR01000019">
    <property type="protein sequence ID" value="RBP35899.1"/>
    <property type="molecule type" value="Genomic_DNA"/>
</dbReference>
<feature type="region of interest" description="Disordered" evidence="1">
    <location>
        <begin position="234"/>
        <end position="300"/>
    </location>
</feature>
<dbReference type="AlphaFoldDB" id="A0A366H2W1"/>
<evidence type="ECO:0000256" key="1">
    <source>
        <dbReference type="SAM" id="MobiDB-lite"/>
    </source>
</evidence>
<sequence length="300" mass="30465">MKPASTGHPVILRIGAVAFAFSMMGGFVWYSHVRAQPQAGVQAVGEPTPATILPGSKRANVTVTPNDIRPREDGTIDLNLESAAGDSGTPLKAGERAILPSSKLGVFRDVVSSPGSAPASATGGQPVPPPLPAQADASPQPPPQPAPVILFSGSKTFAGPVITAPSGILTIGKGSKEGASLSLPAEVASKQAPPPSRVMMAGSKSMSTPSVNPEIIRKLTEKGALPPVKFHDGNTPDPAWNQNAPIFTSSKSGTIFRPEPPSPPAAAQTQAPVPNAPPAAAKTEKPVIQPQAETSAPASP</sequence>
<evidence type="ECO:0000313" key="4">
    <source>
        <dbReference type="Proteomes" id="UP000253426"/>
    </source>
</evidence>
<feature type="compositionally biased region" description="Low complexity" evidence="1">
    <location>
        <begin position="265"/>
        <end position="281"/>
    </location>
</feature>
<keyword evidence="2" id="KW-0812">Transmembrane</keyword>
<gene>
    <name evidence="3" type="ORF">DES53_11965</name>
</gene>
<proteinExistence type="predicted"/>
<keyword evidence="4" id="KW-1185">Reference proteome</keyword>
<feature type="compositionally biased region" description="Polar residues" evidence="1">
    <location>
        <begin position="291"/>
        <end position="300"/>
    </location>
</feature>
<accession>A0A366H2W1</accession>
<dbReference type="RefSeq" id="WP_147263729.1">
    <property type="nucleotide sequence ID" value="NZ_QNRR01000019.1"/>
</dbReference>
<keyword evidence="2" id="KW-0472">Membrane</keyword>
<feature type="region of interest" description="Disordered" evidence="1">
    <location>
        <begin position="110"/>
        <end position="151"/>
    </location>
</feature>
<dbReference type="Proteomes" id="UP000253426">
    <property type="component" value="Unassembled WGS sequence"/>
</dbReference>
<name>A0A366H2W1_9BACT</name>
<evidence type="ECO:0000256" key="2">
    <source>
        <dbReference type="SAM" id="Phobius"/>
    </source>
</evidence>